<evidence type="ECO:0000313" key="2">
    <source>
        <dbReference type="Proteomes" id="UP000823388"/>
    </source>
</evidence>
<dbReference type="AlphaFoldDB" id="A0A8T0WH14"/>
<dbReference type="Proteomes" id="UP000823388">
    <property type="component" value="Chromosome 2K"/>
</dbReference>
<keyword evidence="2" id="KW-1185">Reference proteome</keyword>
<name>A0A8T0WH14_PANVG</name>
<accession>A0A8T0WH14</accession>
<gene>
    <name evidence="1" type="ORF">PVAP13_2KG203501</name>
</gene>
<dbReference type="EMBL" id="CM029039">
    <property type="protein sequence ID" value="KAG2644544.1"/>
    <property type="molecule type" value="Genomic_DNA"/>
</dbReference>
<reference evidence="1" key="1">
    <citation type="submission" date="2020-05" db="EMBL/GenBank/DDBJ databases">
        <title>WGS assembly of Panicum virgatum.</title>
        <authorList>
            <person name="Lovell J.T."/>
            <person name="Jenkins J."/>
            <person name="Shu S."/>
            <person name="Juenger T.E."/>
            <person name="Schmutz J."/>
        </authorList>
    </citation>
    <scope>NUCLEOTIDE SEQUENCE</scope>
    <source>
        <strain evidence="1">AP13</strain>
    </source>
</reference>
<protein>
    <submittedName>
        <fullName evidence="1">Uncharacterized protein</fullName>
    </submittedName>
</protein>
<proteinExistence type="predicted"/>
<sequence>MHSLLATSSLVHRIQLFACTELFEPNKNQRSISWLEWAHQCFDIIIPEFPRGIESYLNMELAFKIFQPEHHILLLLSTYASISATAINDPCRFAASFFSARNKRYCLADQMGISTRTLQAER</sequence>
<comment type="caution">
    <text evidence="1">The sequence shown here is derived from an EMBL/GenBank/DDBJ whole genome shotgun (WGS) entry which is preliminary data.</text>
</comment>
<evidence type="ECO:0000313" key="1">
    <source>
        <dbReference type="EMBL" id="KAG2644544.1"/>
    </source>
</evidence>
<organism evidence="1 2">
    <name type="scientific">Panicum virgatum</name>
    <name type="common">Blackwell switchgrass</name>
    <dbReference type="NCBI Taxonomy" id="38727"/>
    <lineage>
        <taxon>Eukaryota</taxon>
        <taxon>Viridiplantae</taxon>
        <taxon>Streptophyta</taxon>
        <taxon>Embryophyta</taxon>
        <taxon>Tracheophyta</taxon>
        <taxon>Spermatophyta</taxon>
        <taxon>Magnoliopsida</taxon>
        <taxon>Liliopsida</taxon>
        <taxon>Poales</taxon>
        <taxon>Poaceae</taxon>
        <taxon>PACMAD clade</taxon>
        <taxon>Panicoideae</taxon>
        <taxon>Panicodae</taxon>
        <taxon>Paniceae</taxon>
        <taxon>Panicinae</taxon>
        <taxon>Panicum</taxon>
        <taxon>Panicum sect. Hiantes</taxon>
    </lineage>
</organism>